<keyword evidence="4" id="KW-1003">Cell membrane</keyword>
<dbReference type="Gene3D" id="3.40.50.300">
    <property type="entry name" value="P-loop containing nucleotide triphosphate hydrolases"/>
    <property type="match status" value="2"/>
</dbReference>
<dbReference type="RefSeq" id="WP_344420409.1">
    <property type="nucleotide sequence ID" value="NZ_BAAANN010000014.1"/>
</dbReference>
<dbReference type="NCBIfam" id="NF007739">
    <property type="entry name" value="PRK10419.1"/>
    <property type="match status" value="2"/>
</dbReference>
<evidence type="ECO:0000313" key="10">
    <source>
        <dbReference type="Proteomes" id="UP001501116"/>
    </source>
</evidence>
<dbReference type="PANTHER" id="PTHR43297">
    <property type="entry name" value="OLIGOPEPTIDE TRANSPORT ATP-BINDING PROTEIN APPD"/>
    <property type="match status" value="1"/>
</dbReference>
<dbReference type="SMART" id="SM00382">
    <property type="entry name" value="AAA"/>
    <property type="match status" value="2"/>
</dbReference>
<dbReference type="Pfam" id="PF00005">
    <property type="entry name" value="ABC_tran"/>
    <property type="match status" value="2"/>
</dbReference>
<dbReference type="Pfam" id="PF08352">
    <property type="entry name" value="oligo_HPY"/>
    <property type="match status" value="2"/>
</dbReference>
<comment type="caution">
    <text evidence="9">The sequence shown here is derived from an EMBL/GenBank/DDBJ whole genome shotgun (WGS) entry which is preliminary data.</text>
</comment>
<dbReference type="NCBIfam" id="NF008453">
    <property type="entry name" value="PRK11308.1"/>
    <property type="match status" value="2"/>
</dbReference>
<dbReference type="GO" id="GO:0005524">
    <property type="term" value="F:ATP binding"/>
    <property type="evidence" value="ECO:0007669"/>
    <property type="project" value="UniProtKB-KW"/>
</dbReference>
<dbReference type="EMBL" id="BAAANN010000014">
    <property type="protein sequence ID" value="GAA1963921.1"/>
    <property type="molecule type" value="Genomic_DNA"/>
</dbReference>
<dbReference type="InterPro" id="IPR027417">
    <property type="entry name" value="P-loop_NTPase"/>
</dbReference>
<evidence type="ECO:0000256" key="4">
    <source>
        <dbReference type="ARBA" id="ARBA00022475"/>
    </source>
</evidence>
<feature type="domain" description="ABC transporter" evidence="8">
    <location>
        <begin position="7"/>
        <end position="256"/>
    </location>
</feature>
<evidence type="ECO:0000256" key="7">
    <source>
        <dbReference type="ARBA" id="ARBA00023136"/>
    </source>
</evidence>
<dbReference type="PANTHER" id="PTHR43297:SF2">
    <property type="entry name" value="DIPEPTIDE TRANSPORT ATP-BINDING PROTEIN DPPD"/>
    <property type="match status" value="1"/>
</dbReference>
<keyword evidence="3" id="KW-0813">Transport</keyword>
<protein>
    <submittedName>
        <fullName evidence="9">ABC transporter ATP-binding protein</fullName>
    </submittedName>
</protein>
<accession>A0ABN2R5G5</accession>
<evidence type="ECO:0000256" key="3">
    <source>
        <dbReference type="ARBA" id="ARBA00022448"/>
    </source>
</evidence>
<comment type="similarity">
    <text evidence="2">Belongs to the ABC transporter superfamily.</text>
</comment>
<dbReference type="PROSITE" id="PS00211">
    <property type="entry name" value="ABC_TRANSPORTER_1"/>
    <property type="match status" value="1"/>
</dbReference>
<name>A0ABN2R5G5_9PSEU</name>
<evidence type="ECO:0000256" key="1">
    <source>
        <dbReference type="ARBA" id="ARBA00004202"/>
    </source>
</evidence>
<organism evidence="9 10">
    <name type="scientific">Amycolatopsis minnesotensis</name>
    <dbReference type="NCBI Taxonomy" id="337894"/>
    <lineage>
        <taxon>Bacteria</taxon>
        <taxon>Bacillati</taxon>
        <taxon>Actinomycetota</taxon>
        <taxon>Actinomycetes</taxon>
        <taxon>Pseudonocardiales</taxon>
        <taxon>Pseudonocardiaceae</taxon>
        <taxon>Amycolatopsis</taxon>
    </lineage>
</organism>
<evidence type="ECO:0000256" key="6">
    <source>
        <dbReference type="ARBA" id="ARBA00022840"/>
    </source>
</evidence>
<proteinExistence type="inferred from homology"/>
<keyword evidence="7" id="KW-0472">Membrane</keyword>
<dbReference type="Proteomes" id="UP001501116">
    <property type="component" value="Unassembled WGS sequence"/>
</dbReference>
<evidence type="ECO:0000256" key="2">
    <source>
        <dbReference type="ARBA" id="ARBA00005417"/>
    </source>
</evidence>
<dbReference type="InterPro" id="IPR003593">
    <property type="entry name" value="AAA+_ATPase"/>
</dbReference>
<keyword evidence="5" id="KW-0547">Nucleotide-binding</keyword>
<reference evidence="9 10" key="1">
    <citation type="journal article" date="2019" name="Int. J. Syst. Evol. Microbiol.">
        <title>The Global Catalogue of Microorganisms (GCM) 10K type strain sequencing project: providing services to taxonomists for standard genome sequencing and annotation.</title>
        <authorList>
            <consortium name="The Broad Institute Genomics Platform"/>
            <consortium name="The Broad Institute Genome Sequencing Center for Infectious Disease"/>
            <person name="Wu L."/>
            <person name="Ma J."/>
        </authorList>
    </citation>
    <scope>NUCLEOTIDE SEQUENCE [LARGE SCALE GENOMIC DNA]</scope>
    <source>
        <strain evidence="9 10">JCM 14545</strain>
    </source>
</reference>
<keyword evidence="10" id="KW-1185">Reference proteome</keyword>
<comment type="subcellular location">
    <subcellularLocation>
        <location evidence="1">Cell membrane</location>
        <topology evidence="1">Peripheral membrane protein</topology>
    </subcellularLocation>
</comment>
<dbReference type="PROSITE" id="PS50893">
    <property type="entry name" value="ABC_TRANSPORTER_2"/>
    <property type="match status" value="2"/>
</dbReference>
<evidence type="ECO:0000256" key="5">
    <source>
        <dbReference type="ARBA" id="ARBA00022741"/>
    </source>
</evidence>
<gene>
    <name evidence="9" type="ORF">GCM10009754_39420</name>
</gene>
<dbReference type="SUPFAM" id="SSF52540">
    <property type="entry name" value="P-loop containing nucleoside triphosphate hydrolases"/>
    <property type="match status" value="2"/>
</dbReference>
<dbReference type="InterPro" id="IPR013563">
    <property type="entry name" value="Oligopep_ABC_C"/>
</dbReference>
<feature type="domain" description="ABC transporter" evidence="8">
    <location>
        <begin position="277"/>
        <end position="516"/>
    </location>
</feature>
<evidence type="ECO:0000313" key="9">
    <source>
        <dbReference type="EMBL" id="GAA1963921.1"/>
    </source>
</evidence>
<dbReference type="InterPro" id="IPR017871">
    <property type="entry name" value="ABC_transporter-like_CS"/>
</dbReference>
<keyword evidence="6 9" id="KW-0067">ATP-binding</keyword>
<evidence type="ECO:0000259" key="8">
    <source>
        <dbReference type="PROSITE" id="PS50893"/>
    </source>
</evidence>
<dbReference type="InterPro" id="IPR003439">
    <property type="entry name" value="ABC_transporter-like_ATP-bd"/>
</dbReference>
<dbReference type="CDD" id="cd03257">
    <property type="entry name" value="ABC_NikE_OppD_transporters"/>
    <property type="match status" value="2"/>
</dbReference>
<sequence>MRGEPVLSVSGLRITLGTEDGPVNAVNGITFEVAAGEILAVVGESGSGKTLTSLSVLGLVPSNGQVDGTLKLDDRELSALSPKELRRVRGNDVAMVFQDPASALNPVHTVAWQVREAVRAHRDLTRAAADARVLELLGLAGIPDPARRAKQYPHQLSGGLRQRVVIAMAIACDPKVIIADEPTSALDVTVQAGILDLLRTLRDTMDTAIVLVTHDMGVVSALADRVVVMRRGELVEQAPVRQLFDAPQHAYTRELLAAVPKLGSRDEPPRPPGDPVLEIRNLVFDYPGKRGGRAVDDVSLTIGAGEILGMVGESGSGKSTIGRCAIRLLKPASGTVSVLGEDITTLSAKKLRPLRRAFSIVFQDPVSSLDPRMTVADSIAEPLVLQGESTVDQRVSELLDQVQFGKGYRNRYPHELSGGQCQRVAIARALALSPRLLIADEPTSALDVSVQATILDLLAGLHRDLGFACLFISHDLAVVDTVADRVAVLRAGKVVETGTREEVLRDPKDPYTRQLLAAAL</sequence>
<dbReference type="InterPro" id="IPR050388">
    <property type="entry name" value="ABC_Ni/Peptide_Import"/>
</dbReference>